<dbReference type="InterPro" id="IPR006261">
    <property type="entry name" value="dGTPase"/>
</dbReference>
<dbReference type="InterPro" id="IPR026875">
    <property type="entry name" value="PHydrolase_assoc_dom"/>
</dbReference>
<dbReference type="Pfam" id="PF01966">
    <property type="entry name" value="HD"/>
    <property type="match status" value="1"/>
</dbReference>
<evidence type="ECO:0000259" key="3">
    <source>
        <dbReference type="PROSITE" id="PS51831"/>
    </source>
</evidence>
<comment type="caution">
    <text evidence="4">The sequence shown here is derived from an EMBL/GenBank/DDBJ whole genome shotgun (WGS) entry which is preliminary data.</text>
</comment>
<protein>
    <recommendedName>
        <fullName evidence="3">HD domain-containing protein</fullName>
    </recommendedName>
</protein>
<gene>
    <name evidence="4" type="ORF">LUZ63_021501</name>
</gene>
<dbReference type="InterPro" id="IPR050135">
    <property type="entry name" value="dGTPase-like"/>
</dbReference>
<sequence length="781" mass="85024">MKSRRSADAAPAGPRGGPRDGYRGGMTLPDEPTAASRVYDERETTGADPWSIDLERIQFSPYFSRLSAVTQVVSPSISGAPVHNRLTHSLKVSAIARVVALQLNTRAGRAVCDPTVVEAAAYAHDLGHPPFGHLGETTLDRLARTELGLPDGFEGNAQTYRILTALDVVENAPRGLNLTAAVRAASAKYPWSPSVSAAEIERIGPPRGIRRASDGAYRVHKYSVYDLDVDDLDRAREGVDAEPLRQTIEGAVMDLADDIAYSVHDVDDFYRAGILDHAPIAAEFRGWLDDVIEWRSRDDAEVRAELVPGAALERLRRKMRRDDPWIADDEAFLAAVSDVDAELVTDLLARPFDGSLTAERRLASFTDRWIRRFQESARLRPLDTPRSGPVALSPAAWHHVEVLKFVHKRFVLSRPDLAIQQRGMSRILARSVRALGEWLDDDLDRARTPRRLRELIALAREQYAQLPPARRPADTDRLARSRGIVDYVASLTDAQAFALSEAISGRADRLIHAPNRESRPKPNARRVDRSTPRHPCPTLCDAEPPEPHIVGHTRRPTAAASPAGRTNAPAPRASHHRRGSGARCVRRENPCTGRAPKGDAHVPHRPGAARGARDSGGLQALGQAVVRLVPAQFTLEAADRGVVVDHDELGLGDLGEVAEHLDAHGRRHDGVVGGTGGEPAAGRGREVGRGLPHRAAHGQLRQVGRVDVLDDVGHQAEAVAHVAHRDDQRGAGVGGEDQAHRVVLAADAELVDLEARLLRGQRGETSSMCAPRMRSLPGTRS</sequence>
<evidence type="ECO:0000256" key="2">
    <source>
        <dbReference type="SAM" id="MobiDB-lite"/>
    </source>
</evidence>
<keyword evidence="5" id="KW-1185">Reference proteome</keyword>
<dbReference type="PANTHER" id="PTHR11373:SF32">
    <property type="entry name" value="DEOXYGUANOSINETRIPHOSPHATE TRIPHOSPHOHYDROLASE"/>
    <property type="match status" value="1"/>
</dbReference>
<accession>A0A9P9Z6K0</accession>
<dbReference type="PROSITE" id="PS51831">
    <property type="entry name" value="HD"/>
    <property type="match status" value="1"/>
</dbReference>
<keyword evidence="1" id="KW-0378">Hydrolase</keyword>
<organism evidence="4 5">
    <name type="scientific">Rhynchospora breviuscula</name>
    <dbReference type="NCBI Taxonomy" id="2022672"/>
    <lineage>
        <taxon>Eukaryota</taxon>
        <taxon>Viridiplantae</taxon>
        <taxon>Streptophyta</taxon>
        <taxon>Embryophyta</taxon>
        <taxon>Tracheophyta</taxon>
        <taxon>Spermatophyta</taxon>
        <taxon>Magnoliopsida</taxon>
        <taxon>Liliopsida</taxon>
        <taxon>Poales</taxon>
        <taxon>Cyperaceae</taxon>
        <taxon>Cyperoideae</taxon>
        <taxon>Rhynchosporeae</taxon>
        <taxon>Rhynchospora</taxon>
    </lineage>
</organism>
<feature type="region of interest" description="Disordered" evidence="2">
    <location>
        <begin position="510"/>
        <end position="615"/>
    </location>
</feature>
<feature type="region of interest" description="Disordered" evidence="2">
    <location>
        <begin position="1"/>
        <end position="42"/>
    </location>
</feature>
<name>A0A9P9Z6K0_9POAL</name>
<dbReference type="GO" id="GO:0006203">
    <property type="term" value="P:dGTP catabolic process"/>
    <property type="evidence" value="ECO:0007669"/>
    <property type="project" value="TreeGrafter"/>
</dbReference>
<dbReference type="EMBL" id="JAMQYH010000305">
    <property type="protein sequence ID" value="KAJ1683274.1"/>
    <property type="molecule type" value="Genomic_DNA"/>
</dbReference>
<dbReference type="OrthoDB" id="5586700at2759"/>
<dbReference type="Gene3D" id="1.10.3210.10">
    <property type="entry name" value="Hypothetical protein af1432"/>
    <property type="match status" value="1"/>
</dbReference>
<feature type="region of interest" description="Disordered" evidence="2">
    <location>
        <begin position="762"/>
        <end position="781"/>
    </location>
</feature>
<evidence type="ECO:0000313" key="4">
    <source>
        <dbReference type="EMBL" id="KAJ1683274.1"/>
    </source>
</evidence>
<dbReference type="CDD" id="cd00077">
    <property type="entry name" value="HDc"/>
    <property type="match status" value="1"/>
</dbReference>
<feature type="domain" description="HD" evidence="3">
    <location>
        <begin position="85"/>
        <end position="262"/>
    </location>
</feature>
<dbReference type="InterPro" id="IPR006674">
    <property type="entry name" value="HD_domain"/>
</dbReference>
<evidence type="ECO:0000313" key="5">
    <source>
        <dbReference type="Proteomes" id="UP001151287"/>
    </source>
</evidence>
<dbReference type="GO" id="GO:0008832">
    <property type="term" value="F:dGTPase activity"/>
    <property type="evidence" value="ECO:0007669"/>
    <property type="project" value="TreeGrafter"/>
</dbReference>
<reference evidence="4" key="1">
    <citation type="journal article" date="2022" name="Cell">
        <title>Repeat-based holocentromeres influence genome architecture and karyotype evolution.</title>
        <authorList>
            <person name="Hofstatter P.G."/>
            <person name="Thangavel G."/>
            <person name="Lux T."/>
            <person name="Neumann P."/>
            <person name="Vondrak T."/>
            <person name="Novak P."/>
            <person name="Zhang M."/>
            <person name="Costa L."/>
            <person name="Castellani M."/>
            <person name="Scott A."/>
            <person name="Toegelov H."/>
            <person name="Fuchs J."/>
            <person name="Mata-Sucre Y."/>
            <person name="Dias Y."/>
            <person name="Vanzela A.L.L."/>
            <person name="Huettel B."/>
            <person name="Almeida C.C.S."/>
            <person name="Simkova H."/>
            <person name="Souza G."/>
            <person name="Pedrosa-Harand A."/>
            <person name="Macas J."/>
            <person name="Mayer K.F.X."/>
            <person name="Houben A."/>
            <person name="Marques A."/>
        </authorList>
    </citation>
    <scope>NUCLEOTIDE SEQUENCE</scope>
    <source>
        <strain evidence="4">RhyBre1mFocal</strain>
    </source>
</reference>
<dbReference type="PANTHER" id="PTHR11373">
    <property type="entry name" value="DEOXYNUCLEOSIDE TRIPHOSPHATE TRIPHOSPHOHYDROLASE"/>
    <property type="match status" value="1"/>
</dbReference>
<dbReference type="Proteomes" id="UP001151287">
    <property type="component" value="Unassembled WGS sequence"/>
</dbReference>
<feature type="compositionally biased region" description="Basic and acidic residues" evidence="2">
    <location>
        <begin position="510"/>
        <end position="531"/>
    </location>
</feature>
<dbReference type="InterPro" id="IPR003607">
    <property type="entry name" value="HD/PDEase_dom"/>
</dbReference>
<dbReference type="SMART" id="SM00471">
    <property type="entry name" value="HDc"/>
    <property type="match status" value="1"/>
</dbReference>
<evidence type="ECO:0000256" key="1">
    <source>
        <dbReference type="ARBA" id="ARBA00022801"/>
    </source>
</evidence>
<dbReference type="SUPFAM" id="SSF109604">
    <property type="entry name" value="HD-domain/PDEase-like"/>
    <property type="match status" value="1"/>
</dbReference>
<dbReference type="AlphaFoldDB" id="A0A9P9Z6K0"/>
<proteinExistence type="predicted"/>
<dbReference type="Pfam" id="PF13286">
    <property type="entry name" value="HD_assoc"/>
    <property type="match status" value="1"/>
</dbReference>
<dbReference type="NCBIfam" id="TIGR01353">
    <property type="entry name" value="dGTP_triPase"/>
    <property type="match status" value="1"/>
</dbReference>